<dbReference type="Proteomes" id="UP001152795">
    <property type="component" value="Unassembled WGS sequence"/>
</dbReference>
<dbReference type="InterPro" id="IPR024743">
    <property type="entry name" value="Dynein_HC_stalk"/>
</dbReference>
<dbReference type="Gene3D" id="1.20.920.20">
    <property type="match status" value="1"/>
</dbReference>
<dbReference type="PANTHER" id="PTHR22878">
    <property type="entry name" value="DYNEIN HEAVY CHAIN 6, AXONEMAL-LIKE-RELATED"/>
    <property type="match status" value="1"/>
</dbReference>
<dbReference type="InterPro" id="IPR026983">
    <property type="entry name" value="DHC"/>
</dbReference>
<dbReference type="GO" id="GO:0007018">
    <property type="term" value="P:microtubule-based movement"/>
    <property type="evidence" value="ECO:0007669"/>
    <property type="project" value="InterPro"/>
</dbReference>
<dbReference type="Pfam" id="PF12781">
    <property type="entry name" value="AAA_9"/>
    <property type="match status" value="1"/>
</dbReference>
<dbReference type="GO" id="GO:0051959">
    <property type="term" value="F:dynein light intermediate chain binding"/>
    <property type="evidence" value="ECO:0007669"/>
    <property type="project" value="InterPro"/>
</dbReference>
<dbReference type="PANTHER" id="PTHR22878:SF66">
    <property type="entry name" value="DYNEIN AXONEMAL HEAVY CHAIN 7"/>
    <property type="match status" value="1"/>
</dbReference>
<feature type="non-terminal residue" evidence="1">
    <location>
        <position position="1"/>
    </location>
</feature>
<dbReference type="InterPro" id="IPR027417">
    <property type="entry name" value="P-loop_NTPase"/>
</dbReference>
<organism evidence="1 2">
    <name type="scientific">Paramuricea clavata</name>
    <name type="common">Red gorgonian</name>
    <name type="synonym">Violescent sea-whip</name>
    <dbReference type="NCBI Taxonomy" id="317549"/>
    <lineage>
        <taxon>Eukaryota</taxon>
        <taxon>Metazoa</taxon>
        <taxon>Cnidaria</taxon>
        <taxon>Anthozoa</taxon>
        <taxon>Octocorallia</taxon>
        <taxon>Malacalcyonacea</taxon>
        <taxon>Plexauridae</taxon>
        <taxon>Paramuricea</taxon>
    </lineage>
</organism>
<evidence type="ECO:0000313" key="1">
    <source>
        <dbReference type="EMBL" id="CAB4045576.1"/>
    </source>
</evidence>
<gene>
    <name evidence="1" type="ORF">PACLA_8A088713</name>
</gene>
<accession>A0A7D9KHT3</accession>
<evidence type="ECO:0000313" key="2">
    <source>
        <dbReference type="Proteomes" id="UP001152795"/>
    </source>
</evidence>
<proteinExistence type="predicted"/>
<reference evidence="1" key="1">
    <citation type="submission" date="2020-04" db="EMBL/GenBank/DDBJ databases">
        <authorList>
            <person name="Alioto T."/>
            <person name="Alioto T."/>
            <person name="Gomez Garrido J."/>
        </authorList>
    </citation>
    <scope>NUCLEOTIDE SEQUENCE</scope>
    <source>
        <strain evidence="1">A484AB</strain>
    </source>
</reference>
<protein>
    <submittedName>
        <fullName evidence="1">Dynein heavy chain 7, axonemal-like</fullName>
    </submittedName>
</protein>
<dbReference type="GO" id="GO:0045505">
    <property type="term" value="F:dynein intermediate chain binding"/>
    <property type="evidence" value="ECO:0007669"/>
    <property type="project" value="InterPro"/>
</dbReference>
<dbReference type="InterPro" id="IPR035706">
    <property type="entry name" value="AAA_9"/>
</dbReference>
<dbReference type="OrthoDB" id="5988534at2759"/>
<feature type="non-terminal residue" evidence="1">
    <location>
        <position position="184"/>
    </location>
</feature>
<keyword evidence="2" id="KW-1185">Reference proteome</keyword>
<dbReference type="EMBL" id="CACRXK020040404">
    <property type="protein sequence ID" value="CAB4045576.1"/>
    <property type="molecule type" value="Genomic_DNA"/>
</dbReference>
<sequence>EKFEANVKRKGELEHQVDMCSKKLERAEKLISGLGGEKTRWTSAAEQLGILFKNLVGDVLISSAVVAYLGAFTSAFRQEQIKQWQELCLSNGIPCSKDFSVTGTFGDPVKIRDWNIWGLPTDSFSVENGIIISNANRWPLCIDPQGQANKWIKNMEKKNNLHVIKLTDQDYVRTLENCIQFGTP</sequence>
<dbReference type="GO" id="GO:0030286">
    <property type="term" value="C:dynein complex"/>
    <property type="evidence" value="ECO:0007669"/>
    <property type="project" value="InterPro"/>
</dbReference>
<dbReference type="Pfam" id="PF12777">
    <property type="entry name" value="MT"/>
    <property type="match status" value="1"/>
</dbReference>
<dbReference type="AlphaFoldDB" id="A0A7D9KHT3"/>
<dbReference type="Gene3D" id="3.40.50.300">
    <property type="entry name" value="P-loop containing nucleotide triphosphate hydrolases"/>
    <property type="match status" value="1"/>
</dbReference>
<comment type="caution">
    <text evidence="1">The sequence shown here is derived from an EMBL/GenBank/DDBJ whole genome shotgun (WGS) entry which is preliminary data.</text>
</comment>
<name>A0A7D9KHT3_PARCT</name>